<dbReference type="GO" id="GO:0032259">
    <property type="term" value="P:methylation"/>
    <property type="evidence" value="ECO:0007669"/>
    <property type="project" value="UniProtKB-KW"/>
</dbReference>
<evidence type="ECO:0000256" key="4">
    <source>
        <dbReference type="SAM" id="MobiDB-lite"/>
    </source>
</evidence>
<feature type="compositionally biased region" description="Basic and acidic residues" evidence="4">
    <location>
        <begin position="324"/>
        <end position="361"/>
    </location>
</feature>
<dbReference type="GO" id="GO:0005634">
    <property type="term" value="C:nucleus"/>
    <property type="evidence" value="ECO:0007669"/>
    <property type="project" value="UniProtKB-SubCell"/>
</dbReference>
<reference evidence="5 6" key="1">
    <citation type="journal article" date="2017" name="Nature">
        <title>The Apostasia genome and the evolution of orchids.</title>
        <authorList>
            <person name="Zhang G.Q."/>
            <person name="Liu K.W."/>
            <person name="Li Z."/>
            <person name="Lohaus R."/>
            <person name="Hsiao Y.Y."/>
            <person name="Niu S.C."/>
            <person name="Wang J.Y."/>
            <person name="Lin Y.C."/>
            <person name="Xu Q."/>
            <person name="Chen L.J."/>
            <person name="Yoshida K."/>
            <person name="Fujiwara S."/>
            <person name="Wang Z.W."/>
            <person name="Zhang Y.Q."/>
            <person name="Mitsuda N."/>
            <person name="Wang M."/>
            <person name="Liu G.H."/>
            <person name="Pecoraro L."/>
            <person name="Huang H.X."/>
            <person name="Xiao X.J."/>
            <person name="Lin M."/>
            <person name="Wu X.Y."/>
            <person name="Wu W.L."/>
            <person name="Chen Y.Y."/>
            <person name="Chang S.B."/>
            <person name="Sakamoto S."/>
            <person name="Ohme-Takagi M."/>
            <person name="Yagi M."/>
            <person name="Zeng S.J."/>
            <person name="Shen C.Y."/>
            <person name="Yeh C.M."/>
            <person name="Luo Y.B."/>
            <person name="Tsai W.C."/>
            <person name="Van de Peer Y."/>
            <person name="Liu Z.J."/>
        </authorList>
    </citation>
    <scope>NUCLEOTIDE SEQUENCE [LARGE SCALE GENOMIC DNA]</scope>
    <source>
        <strain evidence="6">cv. Shenzhen</strain>
        <tissue evidence="5">Stem</tissue>
    </source>
</reference>
<comment type="subcellular location">
    <subcellularLocation>
        <location evidence="1">Nucleus</location>
    </subcellularLocation>
</comment>
<feature type="region of interest" description="Disordered" evidence="4">
    <location>
        <begin position="25"/>
        <end position="191"/>
    </location>
</feature>
<sequence length="1161" mass="129874">MDTPELTRNYDKRDLEGDADFRESRFEDDNEWDSNDLKKQRSNKLLRNNAADMEEHSSRLRKFSGDVSEGRKIYGNPGQESTPDDDDYMTTRLSCSLISRKNTEGGSEMGTLEDYEGADFDRSEKNRDDDNNLSSLKMTYSSPGYDNFESKERSKVDPPLEGEDEKVQDRDSRYSDRSSRLHNEQERNITRISRWDDMDTVRKVDVSYMDRSDPWNGKSSEHGNFRERTSDFRNEPGQYKGRVVVSSVEKGDGFSSREGKKGDMERKRGRTETDDGDHKEATRNREAKSEMIRDIKQTNARDRSPTLVADVESQRHNGKSYIEIVEKLKHPGDAAYGSRDEVESMEHSDEDTNARMRDKYGRAGRYMRRSQSPGGSRRYPKDFDDRDQGQSESDTERNTAPKGNEWAKDYRDDRTSKGKDATWNNRSMEWEGSKDYWRNQSKQEAKDLNEFDNSREWEFQRHEPGKVDNDKLHNFPGYKKDHRTRSDGGRFDNSDSIEIKPNKSLDFVSDGFISTFHGRRAEIGSQQDSSGAAIDEEWCYQTDSRDKVGYDGSSDLQEKFHDDVGSPMDQSSQGGKGRGQKGIIISNRTGQGQNIGGFPPPFVNNPALSSFNRNPQQGQKGIKNARGGRARMSGREGNRGGLPMHMMGPPFGHLGLPPGNIQPMGPSMPHSAGPLGPGVFLPPFAGPLAWPGARVLDMNLLAAPPNLPPIPPPSQAGPRFVPNLGAGSNQIMFFNQPGAGRINPNIPGSGFNSMGPNARETSIDKAPPGWGQSRASVTSGKAPSRGEQNDYSQNFVDTGMRPQNFIRELELTSVVEDYPKLRELIQRKDEIVIKSASPPMYQKCDLHEFNLGPEFFGTKFDVILVDPPWEEYVHRAPGITDHIEYWTFEEIQNLKIEAIADTPSFIFLWVGDGAGLEQGRQCLKKEHCLMGIKGTVRRSTDGHIIHANIDTDIIIAEEPSDGSTKKPDDMYRIIEHFALGRRRLELFGEDHNIRPGWLTLGKGLTSSNFNADAYIKSFADKDGKVWQGGGGRNPPPDAPHLVATTPEIEGLRPKSPLQKSQQSPSISLMSSSGNRRPLGSSPPNPQNSSQPMTNHEASTSDPGATASQWLSSMGGFRELEGGMPFTDDKNEGFSLGASTVGQVIGDHVEFDPHRAVNINSM</sequence>
<feature type="region of interest" description="Disordered" evidence="4">
    <location>
        <begin position="210"/>
        <end position="425"/>
    </location>
</feature>
<keyword evidence="5" id="KW-0489">Methyltransferase</keyword>
<evidence type="ECO:0000313" key="5">
    <source>
        <dbReference type="EMBL" id="PKA64847.1"/>
    </source>
</evidence>
<feature type="compositionally biased region" description="Basic and acidic residues" evidence="4">
    <location>
        <begin position="379"/>
        <end position="420"/>
    </location>
</feature>
<dbReference type="Proteomes" id="UP000236161">
    <property type="component" value="Unassembled WGS sequence"/>
</dbReference>
<feature type="region of interest" description="Disordered" evidence="4">
    <location>
        <begin position="460"/>
        <end position="497"/>
    </location>
</feature>
<keyword evidence="2" id="KW-0539">Nucleus</keyword>
<name>A0A2I0BAM8_9ASPA</name>
<dbReference type="PROSITE" id="PS00092">
    <property type="entry name" value="N6_MTASE"/>
    <property type="match status" value="1"/>
</dbReference>
<dbReference type="AlphaFoldDB" id="A0A2I0BAM8"/>
<dbReference type="Pfam" id="PF05063">
    <property type="entry name" value="MT-A70"/>
    <property type="match status" value="1"/>
</dbReference>
<dbReference type="EC" id="2.1.1.62" evidence="5"/>
<evidence type="ECO:0000256" key="1">
    <source>
        <dbReference type="ARBA" id="ARBA00004123"/>
    </source>
</evidence>
<dbReference type="PROSITE" id="PS51143">
    <property type="entry name" value="MT_A70"/>
    <property type="match status" value="1"/>
</dbReference>
<dbReference type="PANTHER" id="PTHR13107">
    <property type="entry name" value="N6-ADENOSINE-METHYLTRANSFERASE NON-CATALYTIC SUBUNIT"/>
    <property type="match status" value="1"/>
</dbReference>
<feature type="compositionally biased region" description="Basic and acidic residues" evidence="4">
    <location>
        <begin position="165"/>
        <end position="191"/>
    </location>
</feature>
<proteinExistence type="inferred from homology"/>
<evidence type="ECO:0000256" key="2">
    <source>
        <dbReference type="ARBA" id="ARBA00023242"/>
    </source>
</evidence>
<dbReference type="OrthoDB" id="14833at2759"/>
<dbReference type="PROSITE" id="PS51592">
    <property type="entry name" value="SAM_MTA70L_2"/>
    <property type="match status" value="1"/>
</dbReference>
<dbReference type="InterPro" id="IPR045123">
    <property type="entry name" value="METTL14-like"/>
</dbReference>
<feature type="compositionally biased region" description="Polar residues" evidence="4">
    <location>
        <begin position="91"/>
        <end position="100"/>
    </location>
</feature>
<feature type="region of interest" description="Disordered" evidence="4">
    <location>
        <begin position="752"/>
        <end position="797"/>
    </location>
</feature>
<keyword evidence="5" id="KW-0808">Transferase</keyword>
<feature type="compositionally biased region" description="Polar residues" evidence="4">
    <location>
        <begin position="132"/>
        <end position="144"/>
    </location>
</feature>
<protein>
    <submittedName>
        <fullName evidence="5">Methyltransferase-like protein 1</fullName>
        <ecNumber evidence="5">2.1.1.62</ecNumber>
    </submittedName>
</protein>
<dbReference type="STRING" id="1088818.A0A2I0BAM8"/>
<feature type="compositionally biased region" description="Polar residues" evidence="4">
    <location>
        <begin position="606"/>
        <end position="619"/>
    </location>
</feature>
<dbReference type="PANTHER" id="PTHR13107:SF0">
    <property type="entry name" value="N6-ADENOSINE-METHYLTRANSFERASE NON-CATALYTIC SUBUNIT"/>
    <property type="match status" value="1"/>
</dbReference>
<feature type="compositionally biased region" description="Basic and acidic residues" evidence="4">
    <location>
        <begin position="210"/>
        <end position="234"/>
    </location>
</feature>
<evidence type="ECO:0000313" key="6">
    <source>
        <dbReference type="Proteomes" id="UP000236161"/>
    </source>
</evidence>
<feature type="compositionally biased region" description="Polar residues" evidence="4">
    <location>
        <begin position="1092"/>
        <end position="1108"/>
    </location>
</feature>
<dbReference type="InterPro" id="IPR002052">
    <property type="entry name" value="DNA_methylase_N6_adenine_CS"/>
</dbReference>
<dbReference type="InterPro" id="IPR007757">
    <property type="entry name" value="MT-A70-like"/>
</dbReference>
<keyword evidence="6" id="KW-1185">Reference proteome</keyword>
<feature type="compositionally biased region" description="Basic and acidic residues" evidence="4">
    <location>
        <begin position="119"/>
        <end position="130"/>
    </location>
</feature>
<feature type="region of interest" description="Disordered" evidence="4">
    <location>
        <begin position="1051"/>
        <end position="1108"/>
    </location>
</feature>
<feature type="region of interest" description="Disordered" evidence="4">
    <location>
        <begin position="551"/>
        <end position="633"/>
    </location>
</feature>
<evidence type="ECO:0000256" key="3">
    <source>
        <dbReference type="PROSITE-ProRule" id="PRU00489"/>
    </source>
</evidence>
<accession>A0A2I0BAM8</accession>
<gene>
    <name evidence="5" type="ORF">AXF42_Ash011449</name>
</gene>
<dbReference type="GO" id="GO:0016422">
    <property type="term" value="F:mRNA (2'-O-methyladenosine-N6-)-methyltransferase activity"/>
    <property type="evidence" value="ECO:0007669"/>
    <property type="project" value="UniProtKB-EC"/>
</dbReference>
<comment type="similarity">
    <text evidence="3">Belongs to the MT-A70-like family.</text>
</comment>
<dbReference type="GO" id="GO:0036396">
    <property type="term" value="C:RNA N6-methyladenosine methyltransferase complex"/>
    <property type="evidence" value="ECO:0007669"/>
    <property type="project" value="UniProtKB-ARBA"/>
</dbReference>
<feature type="compositionally biased region" description="Basic and acidic residues" evidence="4">
    <location>
        <begin position="249"/>
        <end position="304"/>
    </location>
</feature>
<organism evidence="5 6">
    <name type="scientific">Apostasia shenzhenica</name>
    <dbReference type="NCBI Taxonomy" id="1088818"/>
    <lineage>
        <taxon>Eukaryota</taxon>
        <taxon>Viridiplantae</taxon>
        <taxon>Streptophyta</taxon>
        <taxon>Embryophyta</taxon>
        <taxon>Tracheophyta</taxon>
        <taxon>Spermatophyta</taxon>
        <taxon>Magnoliopsida</taxon>
        <taxon>Liliopsida</taxon>
        <taxon>Asparagales</taxon>
        <taxon>Orchidaceae</taxon>
        <taxon>Apostasioideae</taxon>
        <taxon>Apostasia</taxon>
    </lineage>
</organism>
<feature type="compositionally biased region" description="Low complexity" evidence="4">
    <location>
        <begin position="1053"/>
        <end position="1072"/>
    </location>
</feature>
<feature type="compositionally biased region" description="Basic and acidic residues" evidence="4">
    <location>
        <begin position="460"/>
        <end position="473"/>
    </location>
</feature>
<feature type="compositionally biased region" description="Basic and acidic residues" evidence="4">
    <location>
        <begin position="484"/>
        <end position="497"/>
    </location>
</feature>
<dbReference type="GO" id="GO:0003729">
    <property type="term" value="F:mRNA binding"/>
    <property type="evidence" value="ECO:0007669"/>
    <property type="project" value="TreeGrafter"/>
</dbReference>
<feature type="compositionally biased region" description="Basic and acidic residues" evidence="4">
    <location>
        <begin position="148"/>
        <end position="158"/>
    </location>
</feature>
<dbReference type="EMBL" id="KZ451899">
    <property type="protein sequence ID" value="PKA64847.1"/>
    <property type="molecule type" value="Genomic_DNA"/>
</dbReference>